<keyword evidence="4" id="KW-0249">Electron transport</keyword>
<keyword evidence="5 6" id="KW-0408">Iron</keyword>
<dbReference type="InterPro" id="IPR002327">
    <property type="entry name" value="Cyt_c_1A/1B"/>
</dbReference>
<proteinExistence type="predicted"/>
<dbReference type="Pfam" id="PF00034">
    <property type="entry name" value="Cytochrom_C"/>
    <property type="match status" value="1"/>
</dbReference>
<evidence type="ECO:0000313" key="9">
    <source>
        <dbReference type="Proteomes" id="UP001241605"/>
    </source>
</evidence>
<reference evidence="8 9" key="1">
    <citation type="submission" date="2023-05" db="EMBL/GenBank/DDBJ databases">
        <title>YMD87, complete Genome.</title>
        <authorList>
            <person name="Zhang J."/>
            <person name="Xu X."/>
        </authorList>
    </citation>
    <scope>NUCLEOTIDE SEQUENCE [LARGE SCALE GENOMIC DNA]</scope>
    <source>
        <strain evidence="8 9">YMD87</strain>
    </source>
</reference>
<evidence type="ECO:0000256" key="1">
    <source>
        <dbReference type="ARBA" id="ARBA00022448"/>
    </source>
</evidence>
<dbReference type="PROSITE" id="PS51007">
    <property type="entry name" value="CYTC"/>
    <property type="match status" value="1"/>
</dbReference>
<evidence type="ECO:0000256" key="6">
    <source>
        <dbReference type="PROSITE-ProRule" id="PRU00433"/>
    </source>
</evidence>
<evidence type="ECO:0000256" key="4">
    <source>
        <dbReference type="ARBA" id="ARBA00022982"/>
    </source>
</evidence>
<evidence type="ECO:0000256" key="3">
    <source>
        <dbReference type="ARBA" id="ARBA00022723"/>
    </source>
</evidence>
<dbReference type="InterPro" id="IPR009056">
    <property type="entry name" value="Cyt_c-like_dom"/>
</dbReference>
<dbReference type="Proteomes" id="UP001241605">
    <property type="component" value="Chromosome"/>
</dbReference>
<dbReference type="PRINTS" id="PR00604">
    <property type="entry name" value="CYTCHRMECIAB"/>
</dbReference>
<dbReference type="EMBL" id="CP124616">
    <property type="protein sequence ID" value="WGW03853.1"/>
    <property type="molecule type" value="Genomic_DNA"/>
</dbReference>
<dbReference type="SUPFAM" id="SSF46626">
    <property type="entry name" value="Cytochrome c"/>
    <property type="match status" value="1"/>
</dbReference>
<dbReference type="RefSeq" id="WP_282300483.1">
    <property type="nucleotide sequence ID" value="NZ_CP124616.1"/>
</dbReference>
<keyword evidence="1" id="KW-0813">Transport</keyword>
<evidence type="ECO:0000259" key="7">
    <source>
        <dbReference type="PROSITE" id="PS51007"/>
    </source>
</evidence>
<accession>A0ABY8QHD6</accession>
<protein>
    <submittedName>
        <fullName evidence="8">Cytochrome c family protein</fullName>
    </submittedName>
</protein>
<dbReference type="PANTHER" id="PTHR11961">
    <property type="entry name" value="CYTOCHROME C"/>
    <property type="match status" value="1"/>
</dbReference>
<evidence type="ECO:0000256" key="2">
    <source>
        <dbReference type="ARBA" id="ARBA00022617"/>
    </source>
</evidence>
<name>A0ABY8QHD6_9RHOB</name>
<organism evidence="8 9">
    <name type="scientific">Tropicibacter oceani</name>
    <dbReference type="NCBI Taxonomy" id="3058420"/>
    <lineage>
        <taxon>Bacteria</taxon>
        <taxon>Pseudomonadati</taxon>
        <taxon>Pseudomonadota</taxon>
        <taxon>Alphaproteobacteria</taxon>
        <taxon>Rhodobacterales</taxon>
        <taxon>Roseobacteraceae</taxon>
        <taxon>Tropicibacter</taxon>
    </lineage>
</organism>
<sequence length="171" mass="17430">MLDTMTLTKIVGGVCGAFLIFLLGKWGAELLYHTGGGGHGDEVHAAYVIEVGGGEETGPVEEVDFATLMASADAAKGEKVFGKCRACHKIDGTDATGPHLNGVVGRAIGSVAGFGYSGALNAIGDVWSPEHLSTFLADPKGSASGTSMSFKGLPKAEDRANLIAYLDSLGG</sequence>
<feature type="domain" description="Cytochrome c" evidence="7">
    <location>
        <begin position="72"/>
        <end position="170"/>
    </location>
</feature>
<gene>
    <name evidence="8" type="ORF">QF118_18350</name>
</gene>
<dbReference type="Gene3D" id="1.10.760.10">
    <property type="entry name" value="Cytochrome c-like domain"/>
    <property type="match status" value="1"/>
</dbReference>
<keyword evidence="2 6" id="KW-0349">Heme</keyword>
<keyword evidence="3 6" id="KW-0479">Metal-binding</keyword>
<keyword evidence="9" id="KW-1185">Reference proteome</keyword>
<dbReference type="InterPro" id="IPR036909">
    <property type="entry name" value="Cyt_c-like_dom_sf"/>
</dbReference>
<evidence type="ECO:0000313" key="8">
    <source>
        <dbReference type="EMBL" id="WGW03853.1"/>
    </source>
</evidence>
<evidence type="ECO:0000256" key="5">
    <source>
        <dbReference type="ARBA" id="ARBA00023004"/>
    </source>
</evidence>